<feature type="region of interest" description="Disordered" evidence="1">
    <location>
        <begin position="127"/>
        <end position="146"/>
    </location>
</feature>
<dbReference type="Proteomes" id="UP000011185">
    <property type="component" value="Unassembled WGS sequence"/>
</dbReference>
<proteinExistence type="predicted"/>
<accession>L7JWX1</accession>
<name>L7JWX1_TRAHO</name>
<evidence type="ECO:0000313" key="3">
    <source>
        <dbReference type="Proteomes" id="UP000011185"/>
    </source>
</evidence>
<feature type="non-terminal residue" evidence="2">
    <location>
        <position position="1"/>
    </location>
</feature>
<dbReference type="InParanoid" id="L7JWX1"/>
<dbReference type="HOGENOM" id="CLU_1088039_0_0_1"/>
<evidence type="ECO:0000313" key="2">
    <source>
        <dbReference type="EMBL" id="ELQ75929.1"/>
    </source>
</evidence>
<dbReference type="OrthoDB" id="10527761at2759"/>
<dbReference type="VEuPathDB" id="MicrosporidiaDB:THOM_1095"/>
<dbReference type="EMBL" id="JH993901">
    <property type="protein sequence ID" value="ELQ75929.1"/>
    <property type="molecule type" value="Genomic_DNA"/>
</dbReference>
<organism evidence="2 3">
    <name type="scientific">Trachipleistophora hominis</name>
    <name type="common">Microsporidian parasite</name>
    <dbReference type="NCBI Taxonomy" id="72359"/>
    <lineage>
        <taxon>Eukaryota</taxon>
        <taxon>Fungi</taxon>
        <taxon>Fungi incertae sedis</taxon>
        <taxon>Microsporidia</taxon>
        <taxon>Pleistophoridae</taxon>
        <taxon>Trachipleistophora</taxon>
    </lineage>
</organism>
<dbReference type="AlphaFoldDB" id="L7JWX1"/>
<evidence type="ECO:0000256" key="1">
    <source>
        <dbReference type="SAM" id="MobiDB-lite"/>
    </source>
</evidence>
<gene>
    <name evidence="2" type="ORF">THOM_1095</name>
</gene>
<reference evidence="2 3" key="1">
    <citation type="journal article" date="2012" name="PLoS Pathog.">
        <title>The genome of the obligate intracellular parasite Trachipleistophora hominis: new insights into microsporidian genome dynamics and reductive evolution.</title>
        <authorList>
            <person name="Heinz E."/>
            <person name="Williams T.A."/>
            <person name="Nakjang S."/>
            <person name="Noel C.J."/>
            <person name="Swan D.C."/>
            <person name="Goldberg A.V."/>
            <person name="Harris S.R."/>
            <person name="Weinmaier T."/>
            <person name="Markert S."/>
            <person name="Becher D."/>
            <person name="Bernhardt J."/>
            <person name="Dagan T."/>
            <person name="Hacker C."/>
            <person name="Lucocq J.M."/>
            <person name="Schweder T."/>
            <person name="Rattei T."/>
            <person name="Hall N."/>
            <person name="Hirt R.P."/>
            <person name="Embley T.M."/>
        </authorList>
    </citation>
    <scope>NUCLEOTIDE SEQUENCE [LARGE SCALE GENOMIC DNA]</scope>
</reference>
<sequence>VMIELIIYANSLEYAQIAQKCFDKFSSVKDTLRFKLIKKNEVLSGLDVYTEETSMGDQTLIENKKLDVEEKHCGNDRIERQKLEKECVDIHPPNSVGNYNESDDNRMTRNRKIDENEKVKTRVAKSRKRSKKNIALSNGPGHGGTTNIVVKTQVNKHGVKNLVCVVIVRKGEDFDGYYDFLIHEDECTGFELENVIITIYNYKKILIQDLKVVDENNNRIKRDVIFYTKNVPYLVVENVMKLDKKNTKKKIYLPRK</sequence>
<keyword evidence="3" id="KW-1185">Reference proteome</keyword>
<protein>
    <submittedName>
        <fullName evidence="2">Uncharacterized protein</fullName>
    </submittedName>
</protein>